<dbReference type="InterPro" id="IPR051045">
    <property type="entry name" value="TonB-dependent_transducer"/>
</dbReference>
<dbReference type="GO" id="GO:0055085">
    <property type="term" value="P:transmembrane transport"/>
    <property type="evidence" value="ECO:0007669"/>
    <property type="project" value="InterPro"/>
</dbReference>
<evidence type="ECO:0000256" key="5">
    <source>
        <dbReference type="ARBA" id="ARBA00022519"/>
    </source>
</evidence>
<dbReference type="InterPro" id="IPR037682">
    <property type="entry name" value="TonB_C"/>
</dbReference>
<dbReference type="PROSITE" id="PS52015">
    <property type="entry name" value="TONB_CTD"/>
    <property type="match status" value="1"/>
</dbReference>
<keyword evidence="6" id="KW-0812">Transmembrane</keyword>
<keyword evidence="11" id="KW-0732">Signal</keyword>
<keyword evidence="14" id="KW-1185">Reference proteome</keyword>
<evidence type="ECO:0000256" key="4">
    <source>
        <dbReference type="ARBA" id="ARBA00022475"/>
    </source>
</evidence>
<keyword evidence="7" id="KW-0653">Protein transport</keyword>
<evidence type="ECO:0000256" key="9">
    <source>
        <dbReference type="ARBA" id="ARBA00023136"/>
    </source>
</evidence>
<proteinExistence type="inferred from homology"/>
<dbReference type="EMBL" id="CM001377">
    <property type="protein sequence ID" value="EHM09420.1"/>
    <property type="molecule type" value="Genomic_DNA"/>
</dbReference>
<keyword evidence="5" id="KW-0997">Cell inner membrane</keyword>
<feature type="compositionally biased region" description="Basic and acidic residues" evidence="10">
    <location>
        <begin position="146"/>
        <end position="161"/>
    </location>
</feature>
<dbReference type="Pfam" id="PF03544">
    <property type="entry name" value="TonB_C"/>
    <property type="match status" value="1"/>
</dbReference>
<evidence type="ECO:0000256" key="10">
    <source>
        <dbReference type="SAM" id="MobiDB-lite"/>
    </source>
</evidence>
<keyword evidence="3" id="KW-0813">Transport</keyword>
<dbReference type="RefSeq" id="WP_006582913.1">
    <property type="nucleotide sequence ID" value="NZ_CM001377.1"/>
</dbReference>
<evidence type="ECO:0000256" key="3">
    <source>
        <dbReference type="ARBA" id="ARBA00022448"/>
    </source>
</evidence>
<name>H0UNT4_9BACT</name>
<dbReference type="PANTHER" id="PTHR33446">
    <property type="entry name" value="PROTEIN TONB-RELATED"/>
    <property type="match status" value="1"/>
</dbReference>
<evidence type="ECO:0000256" key="2">
    <source>
        <dbReference type="ARBA" id="ARBA00006555"/>
    </source>
</evidence>
<dbReference type="STRING" id="926567.TheveDRAFT_0240"/>
<feature type="chain" id="PRO_5003541491" evidence="11">
    <location>
        <begin position="22"/>
        <end position="243"/>
    </location>
</feature>
<dbReference type="InterPro" id="IPR006260">
    <property type="entry name" value="TonB/TolA_C"/>
</dbReference>
<evidence type="ECO:0000313" key="14">
    <source>
        <dbReference type="Proteomes" id="UP000005730"/>
    </source>
</evidence>
<reference evidence="13 14" key="1">
    <citation type="submission" date="2011-10" db="EMBL/GenBank/DDBJ databases">
        <title>The Noncontiguous Finished genome of Thermanaerovibrio velox DSM 12556.</title>
        <authorList>
            <consortium name="US DOE Joint Genome Institute (JGI-PGF)"/>
            <person name="Lucas S."/>
            <person name="Copeland A."/>
            <person name="Lapidus A."/>
            <person name="Glavina del Rio T."/>
            <person name="Dalin E."/>
            <person name="Tice H."/>
            <person name="Bruce D."/>
            <person name="Goodwin L."/>
            <person name="Pitluck S."/>
            <person name="Peters L."/>
            <person name="Mikhailova N."/>
            <person name="Teshima H."/>
            <person name="Kyrpides N."/>
            <person name="Mavromatis K."/>
            <person name="Ivanova N."/>
            <person name="Markowitz V."/>
            <person name="Cheng J.-F."/>
            <person name="Hugenholtz P."/>
            <person name="Woyke T."/>
            <person name="Wu D."/>
            <person name="Spring S."/>
            <person name="Brambilla E.-M."/>
            <person name="Klenk H.-P."/>
            <person name="Eisen J.A."/>
        </authorList>
    </citation>
    <scope>NUCLEOTIDE SEQUENCE [LARGE SCALE GENOMIC DNA]</scope>
    <source>
        <strain evidence="13 14">DSM 12556</strain>
    </source>
</reference>
<dbReference type="AlphaFoldDB" id="H0UNT4"/>
<feature type="compositionally biased region" description="Basic and acidic residues" evidence="10">
    <location>
        <begin position="72"/>
        <end position="94"/>
    </location>
</feature>
<dbReference type="SUPFAM" id="SSF74653">
    <property type="entry name" value="TolA/TonB C-terminal domain"/>
    <property type="match status" value="1"/>
</dbReference>
<evidence type="ECO:0000256" key="11">
    <source>
        <dbReference type="SAM" id="SignalP"/>
    </source>
</evidence>
<organism evidence="13 14">
    <name type="scientific">Thermanaerovibrio velox DSM 12556</name>
    <dbReference type="NCBI Taxonomy" id="926567"/>
    <lineage>
        <taxon>Bacteria</taxon>
        <taxon>Thermotogati</taxon>
        <taxon>Synergistota</taxon>
        <taxon>Synergistia</taxon>
        <taxon>Synergistales</taxon>
        <taxon>Synergistaceae</taxon>
        <taxon>Thermanaerovibrio</taxon>
    </lineage>
</organism>
<comment type="similarity">
    <text evidence="2">Belongs to the TonB family.</text>
</comment>
<evidence type="ECO:0000256" key="8">
    <source>
        <dbReference type="ARBA" id="ARBA00022989"/>
    </source>
</evidence>
<feature type="compositionally biased region" description="Low complexity" evidence="10">
    <location>
        <begin position="114"/>
        <end position="125"/>
    </location>
</feature>
<evidence type="ECO:0000313" key="13">
    <source>
        <dbReference type="EMBL" id="EHM09420.1"/>
    </source>
</evidence>
<dbReference type="eggNOG" id="COG0810">
    <property type="taxonomic scope" value="Bacteria"/>
</dbReference>
<feature type="signal peptide" evidence="11">
    <location>
        <begin position="1"/>
        <end position="21"/>
    </location>
</feature>
<dbReference type="HOGENOM" id="CLU_1142172_0_0_0"/>
<dbReference type="NCBIfam" id="TIGR01352">
    <property type="entry name" value="tonB_Cterm"/>
    <property type="match status" value="1"/>
</dbReference>
<evidence type="ECO:0000256" key="7">
    <source>
        <dbReference type="ARBA" id="ARBA00022927"/>
    </source>
</evidence>
<dbReference type="OrthoDB" id="6430at2"/>
<evidence type="ECO:0000259" key="12">
    <source>
        <dbReference type="PROSITE" id="PS52015"/>
    </source>
</evidence>
<evidence type="ECO:0000256" key="1">
    <source>
        <dbReference type="ARBA" id="ARBA00004383"/>
    </source>
</evidence>
<evidence type="ECO:0000256" key="6">
    <source>
        <dbReference type="ARBA" id="ARBA00022692"/>
    </source>
</evidence>
<keyword evidence="9" id="KW-0472">Membrane</keyword>
<protein>
    <submittedName>
        <fullName evidence="13">TonB family protein</fullName>
    </submittedName>
</protein>
<feature type="compositionally biased region" description="Gly residues" evidence="10">
    <location>
        <begin position="95"/>
        <end position="104"/>
    </location>
</feature>
<dbReference type="GO" id="GO:0005886">
    <property type="term" value="C:plasma membrane"/>
    <property type="evidence" value="ECO:0007669"/>
    <property type="project" value="UniProtKB-SubCell"/>
</dbReference>
<keyword evidence="4" id="KW-1003">Cell membrane</keyword>
<comment type="subcellular location">
    <subcellularLocation>
        <location evidence="1">Cell inner membrane</location>
        <topology evidence="1">Single-pass membrane protein</topology>
        <orientation evidence="1">Periplasmic side</orientation>
    </subcellularLocation>
</comment>
<accession>H0UNT4</accession>
<dbReference type="GO" id="GO:0015031">
    <property type="term" value="P:protein transport"/>
    <property type="evidence" value="ECO:0007669"/>
    <property type="project" value="UniProtKB-KW"/>
</dbReference>
<feature type="region of interest" description="Disordered" evidence="10">
    <location>
        <begin position="51"/>
        <end position="161"/>
    </location>
</feature>
<keyword evidence="8" id="KW-1133">Transmembrane helix</keyword>
<dbReference type="Proteomes" id="UP000005730">
    <property type="component" value="Chromosome"/>
</dbReference>
<feature type="domain" description="TonB C-terminal" evidence="12">
    <location>
        <begin position="159"/>
        <end position="243"/>
    </location>
</feature>
<dbReference type="Gene3D" id="3.30.1150.10">
    <property type="match status" value="1"/>
</dbReference>
<gene>
    <name evidence="13" type="ORF">TheveDRAFT_0240</name>
</gene>
<sequence length="243" mass="25872">MRRPMGIFLSLLLHGAAIAVAASGLGINGSHRWKQGSTPRAITVYIAPAIPPQPPVTHKPRGAAAWSTPHKTAKEDSTDAPRRPTETKVDDGKTGGKSIGGPAPGSGWTRQARSSSDSLSTGDSSPAEQKDVASPFEGGGTTGRSTQDDPPKGIRGEEGRYRGDEAIIKAVPPYPLSSRKRGEEGTVVISLIVRQGLPQKGEIYRSSGYRGLDQAALTAALLWRFPEDLNDRVLVPFRFSLKD</sequence>